<proteinExistence type="predicted"/>
<comment type="caution">
    <text evidence="1">The sequence shown here is derived from an EMBL/GenBank/DDBJ whole genome shotgun (WGS) entry which is preliminary data.</text>
</comment>
<gene>
    <name evidence="1" type="ORF">Taro_039705</name>
</gene>
<name>A0A843W735_COLES</name>
<evidence type="ECO:0000313" key="1">
    <source>
        <dbReference type="EMBL" id="MQM06873.1"/>
    </source>
</evidence>
<accession>A0A843W735</accession>
<evidence type="ECO:0000313" key="2">
    <source>
        <dbReference type="Proteomes" id="UP000652761"/>
    </source>
</evidence>
<reference evidence="1" key="1">
    <citation type="submission" date="2017-07" db="EMBL/GenBank/DDBJ databases">
        <title>Taro Niue Genome Assembly and Annotation.</title>
        <authorList>
            <person name="Atibalentja N."/>
            <person name="Keating K."/>
            <person name="Fields C.J."/>
        </authorList>
    </citation>
    <scope>NUCLEOTIDE SEQUENCE</scope>
    <source>
        <strain evidence="1">Niue_2</strain>
        <tissue evidence="1">Leaf</tissue>
    </source>
</reference>
<organism evidence="1 2">
    <name type="scientific">Colocasia esculenta</name>
    <name type="common">Wild taro</name>
    <name type="synonym">Arum esculentum</name>
    <dbReference type="NCBI Taxonomy" id="4460"/>
    <lineage>
        <taxon>Eukaryota</taxon>
        <taxon>Viridiplantae</taxon>
        <taxon>Streptophyta</taxon>
        <taxon>Embryophyta</taxon>
        <taxon>Tracheophyta</taxon>
        <taxon>Spermatophyta</taxon>
        <taxon>Magnoliopsida</taxon>
        <taxon>Liliopsida</taxon>
        <taxon>Araceae</taxon>
        <taxon>Aroideae</taxon>
        <taxon>Colocasieae</taxon>
        <taxon>Colocasia</taxon>
    </lineage>
</organism>
<keyword evidence="2" id="KW-1185">Reference proteome</keyword>
<dbReference type="Proteomes" id="UP000652761">
    <property type="component" value="Unassembled WGS sequence"/>
</dbReference>
<protein>
    <submittedName>
        <fullName evidence="1">Uncharacterized protein</fullName>
    </submittedName>
</protein>
<dbReference type="AlphaFoldDB" id="A0A843W735"/>
<dbReference type="EMBL" id="NMUH01003729">
    <property type="protein sequence ID" value="MQM06873.1"/>
    <property type="molecule type" value="Genomic_DNA"/>
</dbReference>
<sequence>MHTGYSSALTTMHTGYSSVHGWLDRIGVLDRTLPIPIRVRSDRGIWVGLNNLHILKGCPKPITSCGSSTTTTTTIIRVL</sequence>